<evidence type="ECO:0000256" key="2">
    <source>
        <dbReference type="ARBA" id="ARBA00022723"/>
    </source>
</evidence>
<organism evidence="4 5">
    <name type="scientific">Amblyomma americanum</name>
    <name type="common">Lone star tick</name>
    <dbReference type="NCBI Taxonomy" id="6943"/>
    <lineage>
        <taxon>Eukaryota</taxon>
        <taxon>Metazoa</taxon>
        <taxon>Ecdysozoa</taxon>
        <taxon>Arthropoda</taxon>
        <taxon>Chelicerata</taxon>
        <taxon>Arachnida</taxon>
        <taxon>Acari</taxon>
        <taxon>Parasitiformes</taxon>
        <taxon>Ixodida</taxon>
        <taxon>Ixodoidea</taxon>
        <taxon>Ixodidae</taxon>
        <taxon>Amblyomminae</taxon>
        <taxon>Amblyomma</taxon>
    </lineage>
</organism>
<dbReference type="EMBL" id="JARKHS020020227">
    <property type="protein sequence ID" value="KAK8771031.1"/>
    <property type="molecule type" value="Genomic_DNA"/>
</dbReference>
<evidence type="ECO:0000259" key="3">
    <source>
        <dbReference type="Pfam" id="PF13359"/>
    </source>
</evidence>
<name>A0AAQ4E8F8_AMBAM</name>
<keyword evidence="2" id="KW-0479">Metal-binding</keyword>
<accession>A0AAQ4E8F8</accession>
<evidence type="ECO:0000313" key="4">
    <source>
        <dbReference type="EMBL" id="KAK8771031.1"/>
    </source>
</evidence>
<evidence type="ECO:0000313" key="5">
    <source>
        <dbReference type="Proteomes" id="UP001321473"/>
    </source>
</evidence>
<proteinExistence type="predicted"/>
<comment type="cofactor">
    <cofactor evidence="1">
        <name>a divalent metal cation</name>
        <dbReference type="ChEBI" id="CHEBI:60240"/>
    </cofactor>
</comment>
<dbReference type="Proteomes" id="UP001321473">
    <property type="component" value="Unassembled WGS sequence"/>
</dbReference>
<sequence>MTRSSCGTPRLRKVCWTTVSFFLGDNVYPLEPWLLMPVAWHHRPNSAEGLYNTPHVFKHFVVERCIGVPKSRFLCFQRHWMHYCQWEWTVRIITARAALHNLCLDAPMSAEGAGDTSTNPSNNGPPLHAGYLVETGSLLTYLRWRAACYRSLCRTTRLQRQAYLGMVQRQLRWKI</sequence>
<dbReference type="InterPro" id="IPR027806">
    <property type="entry name" value="HARBI1_dom"/>
</dbReference>
<dbReference type="Pfam" id="PF13359">
    <property type="entry name" value="DDE_Tnp_4"/>
    <property type="match status" value="1"/>
</dbReference>
<evidence type="ECO:0000256" key="1">
    <source>
        <dbReference type="ARBA" id="ARBA00001968"/>
    </source>
</evidence>
<keyword evidence="5" id="KW-1185">Reference proteome</keyword>
<comment type="caution">
    <text evidence="4">The sequence shown here is derived from an EMBL/GenBank/DDBJ whole genome shotgun (WGS) entry which is preliminary data.</text>
</comment>
<protein>
    <recommendedName>
        <fullName evidence="3">DDE Tnp4 domain-containing protein</fullName>
    </recommendedName>
</protein>
<feature type="domain" description="DDE Tnp4" evidence="3">
    <location>
        <begin position="17"/>
        <end position="101"/>
    </location>
</feature>
<gene>
    <name evidence="4" type="ORF">V5799_025726</name>
</gene>
<reference evidence="4 5" key="1">
    <citation type="journal article" date="2023" name="Arcadia Sci">
        <title>De novo assembly of a long-read Amblyomma americanum tick genome.</title>
        <authorList>
            <person name="Chou S."/>
            <person name="Poskanzer K.E."/>
            <person name="Rollins M."/>
            <person name="Thuy-Boun P.S."/>
        </authorList>
    </citation>
    <scope>NUCLEOTIDE SEQUENCE [LARGE SCALE GENOMIC DNA]</scope>
    <source>
        <strain evidence="4">F_SG_1</strain>
        <tissue evidence="4">Salivary glands</tissue>
    </source>
</reference>
<dbReference type="AlphaFoldDB" id="A0AAQ4E8F8"/>
<dbReference type="GO" id="GO:0046872">
    <property type="term" value="F:metal ion binding"/>
    <property type="evidence" value="ECO:0007669"/>
    <property type="project" value="UniProtKB-KW"/>
</dbReference>